<evidence type="ECO:0000313" key="2">
    <source>
        <dbReference type="Proteomes" id="UP000256388"/>
    </source>
</evidence>
<protein>
    <submittedName>
        <fullName evidence="1">Uncharacterized protein</fullName>
    </submittedName>
</protein>
<accession>A0A3E0A564</accession>
<keyword evidence="2" id="KW-1185">Reference proteome</keyword>
<gene>
    <name evidence="1" type="ORF">DFR64_2855</name>
</gene>
<name>A0A3E0A564_9CHLR</name>
<reference evidence="1 2" key="1">
    <citation type="submission" date="2018-08" db="EMBL/GenBank/DDBJ databases">
        <title>Genomic Encyclopedia of Type Strains, Phase IV (KMG-IV): sequencing the most valuable type-strain genomes for metagenomic binning, comparative biology and taxonomic classification.</title>
        <authorList>
            <person name="Goeker M."/>
        </authorList>
    </citation>
    <scope>NUCLEOTIDE SEQUENCE [LARGE SCALE GENOMIC DNA]</scope>
    <source>
        <strain evidence="1 2">DSM 23923</strain>
    </source>
</reference>
<evidence type="ECO:0000313" key="1">
    <source>
        <dbReference type="EMBL" id="REG05454.1"/>
    </source>
</evidence>
<dbReference type="EMBL" id="QUMS01000005">
    <property type="protein sequence ID" value="REG05454.1"/>
    <property type="molecule type" value="Genomic_DNA"/>
</dbReference>
<dbReference type="AlphaFoldDB" id="A0A3E0A564"/>
<sequence>MLKQISPTSQAHAKATSTEYSRILSAAVINSKFREMLLNDPIKAVTCGYSGEIFDLDREDKNRLATIRATSLADFAAQLSEI</sequence>
<organism evidence="1 2">
    <name type="scientific">Pelolinea submarina</name>
    <dbReference type="NCBI Taxonomy" id="913107"/>
    <lineage>
        <taxon>Bacteria</taxon>
        <taxon>Bacillati</taxon>
        <taxon>Chloroflexota</taxon>
        <taxon>Anaerolineae</taxon>
        <taxon>Anaerolineales</taxon>
        <taxon>Anaerolineaceae</taxon>
        <taxon>Pelolinea</taxon>
    </lineage>
</organism>
<comment type="caution">
    <text evidence="1">The sequence shown here is derived from an EMBL/GenBank/DDBJ whole genome shotgun (WGS) entry which is preliminary data.</text>
</comment>
<dbReference type="OrthoDB" id="166537at2"/>
<proteinExistence type="predicted"/>
<dbReference type="RefSeq" id="WP_116226116.1">
    <property type="nucleotide sequence ID" value="NZ_AP018437.1"/>
</dbReference>
<dbReference type="Proteomes" id="UP000256388">
    <property type="component" value="Unassembled WGS sequence"/>
</dbReference>